<organism evidence="1">
    <name type="scientific">Rhizophora mucronata</name>
    <name type="common">Asiatic mangrove</name>
    <dbReference type="NCBI Taxonomy" id="61149"/>
    <lineage>
        <taxon>Eukaryota</taxon>
        <taxon>Viridiplantae</taxon>
        <taxon>Streptophyta</taxon>
        <taxon>Embryophyta</taxon>
        <taxon>Tracheophyta</taxon>
        <taxon>Spermatophyta</taxon>
        <taxon>Magnoliopsida</taxon>
        <taxon>eudicotyledons</taxon>
        <taxon>Gunneridae</taxon>
        <taxon>Pentapetalae</taxon>
        <taxon>rosids</taxon>
        <taxon>fabids</taxon>
        <taxon>Malpighiales</taxon>
        <taxon>Rhizophoraceae</taxon>
        <taxon>Rhizophora</taxon>
    </lineage>
</organism>
<proteinExistence type="predicted"/>
<reference evidence="1" key="1">
    <citation type="submission" date="2018-02" db="EMBL/GenBank/DDBJ databases">
        <title>Rhizophora mucronata_Transcriptome.</title>
        <authorList>
            <person name="Meera S.P."/>
            <person name="Sreeshan A."/>
            <person name="Augustine A."/>
        </authorList>
    </citation>
    <scope>NUCLEOTIDE SEQUENCE</scope>
    <source>
        <tissue evidence="1">Leaf</tissue>
    </source>
</reference>
<sequence>MSDGVLLDFCPATEGGSLSVLLEKAEGSAKPQYQLLLEQRPCRREGHWLKRTNQMLERGWHRSGKPLHSER</sequence>
<name>A0A2P2IQG8_RHIMU</name>
<evidence type="ECO:0000313" key="1">
    <source>
        <dbReference type="EMBL" id="MBW83478.1"/>
    </source>
</evidence>
<accession>A0A2P2IQG8</accession>
<dbReference type="AlphaFoldDB" id="A0A2P2IQG8"/>
<dbReference type="EMBL" id="GGEC01002995">
    <property type="protein sequence ID" value="MBW83478.1"/>
    <property type="molecule type" value="Transcribed_RNA"/>
</dbReference>
<protein>
    <submittedName>
        <fullName evidence="1">Uncharacterized protein</fullName>
    </submittedName>
</protein>